<keyword evidence="6" id="KW-0902">Two-component regulatory system</keyword>
<keyword evidence="8" id="KW-1133">Transmembrane helix</keyword>
<keyword evidence="8" id="KW-0472">Membrane</keyword>
<feature type="transmembrane region" description="Helical" evidence="8">
    <location>
        <begin position="47"/>
        <end position="65"/>
    </location>
</feature>
<dbReference type="Pfam" id="PF02518">
    <property type="entry name" value="HATPase_c"/>
    <property type="match status" value="1"/>
</dbReference>
<evidence type="ECO:0000313" key="10">
    <source>
        <dbReference type="EMBL" id="OGD84175.1"/>
    </source>
</evidence>
<evidence type="ECO:0000256" key="4">
    <source>
        <dbReference type="ARBA" id="ARBA00022679"/>
    </source>
</evidence>
<dbReference type="GO" id="GO:0005886">
    <property type="term" value="C:plasma membrane"/>
    <property type="evidence" value="ECO:0007669"/>
    <property type="project" value="TreeGrafter"/>
</dbReference>
<evidence type="ECO:0000256" key="5">
    <source>
        <dbReference type="ARBA" id="ARBA00022777"/>
    </source>
</evidence>
<dbReference type="InterPro" id="IPR036097">
    <property type="entry name" value="HisK_dim/P_sf"/>
</dbReference>
<evidence type="ECO:0000256" key="8">
    <source>
        <dbReference type="SAM" id="Phobius"/>
    </source>
</evidence>
<dbReference type="GO" id="GO:0009927">
    <property type="term" value="F:histidine phosphotransfer kinase activity"/>
    <property type="evidence" value="ECO:0007669"/>
    <property type="project" value="TreeGrafter"/>
</dbReference>
<feature type="coiled-coil region" evidence="7">
    <location>
        <begin position="182"/>
        <end position="240"/>
    </location>
</feature>
<evidence type="ECO:0000256" key="2">
    <source>
        <dbReference type="ARBA" id="ARBA00012438"/>
    </source>
</evidence>
<evidence type="ECO:0000256" key="7">
    <source>
        <dbReference type="SAM" id="Coils"/>
    </source>
</evidence>
<dbReference type="InterPro" id="IPR003661">
    <property type="entry name" value="HisK_dim/P_dom"/>
</dbReference>
<comment type="caution">
    <text evidence="10">The sequence shown here is derived from an EMBL/GenBank/DDBJ whole genome shotgun (WGS) entry which is preliminary data.</text>
</comment>
<feature type="domain" description="Histidine kinase" evidence="9">
    <location>
        <begin position="371"/>
        <end position="594"/>
    </location>
</feature>
<dbReference type="PANTHER" id="PTHR43047">
    <property type="entry name" value="TWO-COMPONENT HISTIDINE PROTEIN KINASE"/>
    <property type="match status" value="1"/>
</dbReference>
<dbReference type="PRINTS" id="PR00344">
    <property type="entry name" value="BCTRLSENSOR"/>
</dbReference>
<feature type="transmembrane region" description="Helical" evidence="8">
    <location>
        <begin position="14"/>
        <end position="35"/>
    </location>
</feature>
<evidence type="ECO:0000256" key="6">
    <source>
        <dbReference type="ARBA" id="ARBA00023012"/>
    </source>
</evidence>
<protein>
    <recommendedName>
        <fullName evidence="2">histidine kinase</fullName>
        <ecNumber evidence="2">2.7.13.3</ecNumber>
    </recommendedName>
</protein>
<dbReference type="AlphaFoldDB" id="A0A1F5FX72"/>
<dbReference type="SUPFAM" id="SSF55874">
    <property type="entry name" value="ATPase domain of HSP90 chaperone/DNA topoisomerase II/histidine kinase"/>
    <property type="match status" value="1"/>
</dbReference>
<reference evidence="10 11" key="1">
    <citation type="journal article" date="2016" name="Nat. Commun.">
        <title>Thousands of microbial genomes shed light on interconnected biogeochemical processes in an aquifer system.</title>
        <authorList>
            <person name="Anantharaman K."/>
            <person name="Brown C.T."/>
            <person name="Hug L.A."/>
            <person name="Sharon I."/>
            <person name="Castelle C.J."/>
            <person name="Probst A.J."/>
            <person name="Thomas B.C."/>
            <person name="Singh A."/>
            <person name="Wilkins M.J."/>
            <person name="Karaoz U."/>
            <person name="Brodie E.L."/>
            <person name="Williams K.H."/>
            <person name="Hubbard S.S."/>
            <person name="Banfield J.F."/>
        </authorList>
    </citation>
    <scope>NUCLEOTIDE SEQUENCE [LARGE SCALE GENOMIC DNA]</scope>
</reference>
<sequence>MNSSQETQNWRGSFLKYVLFLGFVILVGLSIDYWLHDQRIISEIELVAGLMMFVVYLLLVFKKIGWKAASYFGWTGILFILLMVLLYGGIGGMGVIWWGLLPMLSFMFFGVEWGLFATLSGSSIPIVVMMIEYGGVDVSYFDILQLRQLILMIFVMGSIMSFYERAVKVLIKKLSDDTERINLEAEERIAVEEELAQKLLELNKRAEKDEKVRMAVLNILEDERQLETQLKKEKEGVERKVDERTLELSVERNRMKAVLDNLVRGILVIDKKKRTVLLNRKIFTLLGDPKEINYKVLSEFFKEINLDRMVDQVEKTTQMVSKEKVLVGSKFFDLFLVPVPMETGVNNIAIFVEDVTYRVSVERSRDEFFSIASHELRTPLTAIRGNAEMILDNYKDKIKDKEVLEMLSDMHEGSIRLIEIVNDFLNVSRLEMGKIDFKIEKINLIDLLKETMEEFRVSNLKPNLDLMVNYDKKELWVMADKDRLKQVLINMIGNAFKFTETGGVYFEKFDSKDGTVSVDVRDTGSGIAVEQQPLLFRKFQQAGDSLYTRDTSKGTGLGLYISKLLIEGMKGSIGLRTSALKKGSVFYFSLPVAE</sequence>
<dbReference type="Pfam" id="PF00512">
    <property type="entry name" value="HisKA"/>
    <property type="match status" value="1"/>
</dbReference>
<dbReference type="Gene3D" id="3.30.565.10">
    <property type="entry name" value="Histidine kinase-like ATPase, C-terminal domain"/>
    <property type="match status" value="1"/>
</dbReference>
<name>A0A1F5FX72_9BACT</name>
<dbReference type="InterPro" id="IPR005467">
    <property type="entry name" value="His_kinase_dom"/>
</dbReference>
<dbReference type="SUPFAM" id="SSF47384">
    <property type="entry name" value="Homodimeric domain of signal transducing histidine kinase"/>
    <property type="match status" value="1"/>
</dbReference>
<dbReference type="SMART" id="SM00388">
    <property type="entry name" value="HisKA"/>
    <property type="match status" value="1"/>
</dbReference>
<evidence type="ECO:0000256" key="1">
    <source>
        <dbReference type="ARBA" id="ARBA00000085"/>
    </source>
</evidence>
<evidence type="ECO:0000259" key="9">
    <source>
        <dbReference type="PROSITE" id="PS50109"/>
    </source>
</evidence>
<dbReference type="InterPro" id="IPR004358">
    <property type="entry name" value="Sig_transdc_His_kin-like_C"/>
</dbReference>
<keyword evidence="8" id="KW-0812">Transmembrane</keyword>
<dbReference type="EMBL" id="MFAQ01000001">
    <property type="protein sequence ID" value="OGD84175.1"/>
    <property type="molecule type" value="Genomic_DNA"/>
</dbReference>
<evidence type="ECO:0000256" key="3">
    <source>
        <dbReference type="ARBA" id="ARBA00022553"/>
    </source>
</evidence>
<dbReference type="SMART" id="SM00387">
    <property type="entry name" value="HATPase_c"/>
    <property type="match status" value="1"/>
</dbReference>
<dbReference type="PANTHER" id="PTHR43047:SF72">
    <property type="entry name" value="OSMOSENSING HISTIDINE PROTEIN KINASE SLN1"/>
    <property type="match status" value="1"/>
</dbReference>
<dbReference type="Gene3D" id="3.30.450.20">
    <property type="entry name" value="PAS domain"/>
    <property type="match status" value="1"/>
</dbReference>
<gene>
    <name evidence="10" type="ORF">A2572_03425</name>
</gene>
<organism evidence="10 11">
    <name type="scientific">Candidatus Collierbacteria bacterium RIFOXYD1_FULL_40_9</name>
    <dbReference type="NCBI Taxonomy" id="1817731"/>
    <lineage>
        <taxon>Bacteria</taxon>
        <taxon>Candidatus Collieribacteriota</taxon>
    </lineage>
</organism>
<dbReference type="InterPro" id="IPR003594">
    <property type="entry name" value="HATPase_dom"/>
</dbReference>
<dbReference type="Proteomes" id="UP000179237">
    <property type="component" value="Unassembled WGS sequence"/>
</dbReference>
<dbReference type="EC" id="2.7.13.3" evidence="2"/>
<dbReference type="GO" id="GO:0000155">
    <property type="term" value="F:phosphorelay sensor kinase activity"/>
    <property type="evidence" value="ECO:0007669"/>
    <property type="project" value="InterPro"/>
</dbReference>
<keyword evidence="7" id="KW-0175">Coiled coil</keyword>
<keyword evidence="3" id="KW-0597">Phosphoprotein</keyword>
<dbReference type="CDD" id="cd00082">
    <property type="entry name" value="HisKA"/>
    <property type="match status" value="1"/>
</dbReference>
<dbReference type="PROSITE" id="PS50109">
    <property type="entry name" value="HIS_KIN"/>
    <property type="match status" value="1"/>
</dbReference>
<dbReference type="InterPro" id="IPR036890">
    <property type="entry name" value="HATPase_C_sf"/>
</dbReference>
<keyword evidence="5" id="KW-0418">Kinase</keyword>
<proteinExistence type="predicted"/>
<feature type="transmembrane region" description="Helical" evidence="8">
    <location>
        <begin position="71"/>
        <end position="101"/>
    </location>
</feature>
<dbReference type="Gene3D" id="1.10.287.130">
    <property type="match status" value="1"/>
</dbReference>
<comment type="catalytic activity">
    <reaction evidence="1">
        <text>ATP + protein L-histidine = ADP + protein N-phospho-L-histidine.</text>
        <dbReference type="EC" id="2.7.13.3"/>
    </reaction>
</comment>
<keyword evidence="4" id="KW-0808">Transferase</keyword>
<dbReference type="FunFam" id="1.10.287.130:FF:000001">
    <property type="entry name" value="Two-component sensor histidine kinase"/>
    <property type="match status" value="1"/>
</dbReference>
<accession>A0A1F5FX72</accession>
<evidence type="ECO:0000313" key="11">
    <source>
        <dbReference type="Proteomes" id="UP000179237"/>
    </source>
</evidence>